<dbReference type="Pfam" id="PF06808">
    <property type="entry name" value="DctM"/>
    <property type="match status" value="1"/>
</dbReference>
<protein>
    <submittedName>
        <fullName evidence="4">TRAP transporter 4TM/12TM fusion protein</fullName>
    </submittedName>
</protein>
<feature type="transmembrane region" description="Helical" evidence="2">
    <location>
        <begin position="21"/>
        <end position="44"/>
    </location>
</feature>
<feature type="transmembrane region" description="Helical" evidence="2">
    <location>
        <begin position="410"/>
        <end position="443"/>
    </location>
</feature>
<keyword evidence="5" id="KW-1185">Reference proteome</keyword>
<feature type="transmembrane region" description="Helical" evidence="2">
    <location>
        <begin position="496"/>
        <end position="522"/>
    </location>
</feature>
<sequence length="659" mass="68170">MSHHAKDGHRVATSQSDRPAAGLAGFIRAGLLTAMIALSITWVLDIPIMFNLGLLQEQFLLMIVALSAGAAFLGGRAAPGPLDKLLAVAAVASWSYGAWQFPHWIVDASRAPDKWIPAVIALLTLLLAVRRLCGTAIAIVALACIAYGLFGHFAPGLLQANYTEPRRLMIYLYTDANAVAGVALQVAASVVVAFLVFSRVLQTSGAGNFFDDVAMSLLGHYRGGPAKVAVASSAMFGIINGSTVANVVSSGVVTIPLMIRNGMRPAFAAAVEAVSSNAGQMTPPVMGATAFLIADFLQVPYSDVVMAAAIPAFIFYVVMYVQLDAYAARNKLVGLPRSMLPRFGAAIAAGWIFIIPIALLTGLMFFFAVAIEKAALLSAVVMVLVGAIKQRRLDWRGLLKGVTVGAGDDALAVLLVSAAAGIVVGTLNISGLGFLITLVLAAVGKAGGLVLLLLVTAFVALVLGMGMPTAAVYVLLAVLLGPTMVQLGVEPMAAHFFIFYFGLLSMLTPPVAIASFAAASLARAGLGETSIEGLKLSASTYLLPFIFVMNPALLGIGSWSEVLVAIATTLAGGALIGWSAVGAVGSRALPGWRAAVVVLVGAVTSFSSIWAHDTPVGAWIAALGALGFAYAISVPSRQAESARVPRGTASARMRSERAP</sequence>
<dbReference type="EMBL" id="SMAI01000015">
    <property type="protein sequence ID" value="TCT02049.1"/>
    <property type="molecule type" value="Genomic_DNA"/>
</dbReference>
<name>A0A4R3LR09_9HYPH</name>
<dbReference type="PANTHER" id="PTHR43849">
    <property type="entry name" value="BLL3936 PROTEIN"/>
    <property type="match status" value="1"/>
</dbReference>
<comment type="caution">
    <text evidence="4">The sequence shown here is derived from an EMBL/GenBank/DDBJ whole genome shotgun (WGS) entry which is preliminary data.</text>
</comment>
<feature type="transmembrane region" description="Helical" evidence="2">
    <location>
        <begin position="450"/>
        <end position="476"/>
    </location>
</feature>
<comment type="function">
    <text evidence="1">Part of the tripartite ATP-independent periplasmic (TRAP) transport system.</text>
</comment>
<evidence type="ECO:0000256" key="2">
    <source>
        <dbReference type="SAM" id="Phobius"/>
    </source>
</evidence>
<dbReference type="GO" id="GO:0022857">
    <property type="term" value="F:transmembrane transporter activity"/>
    <property type="evidence" value="ECO:0007669"/>
    <property type="project" value="UniProtKB-UniRule"/>
</dbReference>
<dbReference type="AlphaFoldDB" id="A0A4R3LR09"/>
<dbReference type="GO" id="GO:0005886">
    <property type="term" value="C:plasma membrane"/>
    <property type="evidence" value="ECO:0007669"/>
    <property type="project" value="UniProtKB-SubCell"/>
</dbReference>
<feature type="transmembrane region" description="Helical" evidence="2">
    <location>
        <begin position="562"/>
        <end position="584"/>
    </location>
</feature>
<dbReference type="InterPro" id="IPR010656">
    <property type="entry name" value="DctM"/>
</dbReference>
<gene>
    <name evidence="4" type="ORF">EDC64_11580</name>
</gene>
<dbReference type="PANTHER" id="PTHR43849:SF2">
    <property type="entry name" value="BLL3936 PROTEIN"/>
    <property type="match status" value="1"/>
</dbReference>
<evidence type="ECO:0000256" key="1">
    <source>
        <dbReference type="RuleBase" id="RU369079"/>
    </source>
</evidence>
<dbReference type="InterPro" id="IPR011853">
    <property type="entry name" value="TRAP_DctM-Dct_fused"/>
</dbReference>
<keyword evidence="2" id="KW-0812">Transmembrane</keyword>
<feature type="transmembrane region" description="Helical" evidence="2">
    <location>
        <begin position="616"/>
        <end position="633"/>
    </location>
</feature>
<feature type="transmembrane region" description="Helical" evidence="2">
    <location>
        <begin position="136"/>
        <end position="158"/>
    </location>
</feature>
<organism evidence="4 5">
    <name type="scientific">Aquabacter spiritensis</name>
    <dbReference type="NCBI Taxonomy" id="933073"/>
    <lineage>
        <taxon>Bacteria</taxon>
        <taxon>Pseudomonadati</taxon>
        <taxon>Pseudomonadota</taxon>
        <taxon>Alphaproteobacteria</taxon>
        <taxon>Hyphomicrobiales</taxon>
        <taxon>Xanthobacteraceae</taxon>
        <taxon>Aquabacter</taxon>
    </lineage>
</organism>
<feature type="domain" description="TRAP C4-dicarboxylate transport system permease DctM subunit" evidence="3">
    <location>
        <begin position="121"/>
        <end position="558"/>
    </location>
</feature>
<feature type="transmembrane region" description="Helical" evidence="2">
    <location>
        <begin position="85"/>
        <end position="102"/>
    </location>
</feature>
<evidence type="ECO:0000259" key="3">
    <source>
        <dbReference type="Pfam" id="PF06808"/>
    </source>
</evidence>
<evidence type="ECO:0000313" key="5">
    <source>
        <dbReference type="Proteomes" id="UP000294664"/>
    </source>
</evidence>
<feature type="transmembrane region" description="Helical" evidence="2">
    <location>
        <begin position="374"/>
        <end position="390"/>
    </location>
</feature>
<feature type="transmembrane region" description="Helical" evidence="2">
    <location>
        <begin position="59"/>
        <end position="78"/>
    </location>
</feature>
<feature type="transmembrane region" description="Helical" evidence="2">
    <location>
        <begin position="343"/>
        <end position="367"/>
    </location>
</feature>
<feature type="transmembrane region" description="Helical" evidence="2">
    <location>
        <begin position="591"/>
        <end position="610"/>
    </location>
</feature>
<keyword evidence="1" id="KW-0813">Transport</keyword>
<keyword evidence="1" id="KW-0997">Cell inner membrane</keyword>
<accession>A0A4R3LR09</accession>
<keyword evidence="2" id="KW-0472">Membrane</keyword>
<evidence type="ECO:0000313" key="4">
    <source>
        <dbReference type="EMBL" id="TCT02049.1"/>
    </source>
</evidence>
<keyword evidence="1" id="KW-1003">Cell membrane</keyword>
<comment type="subcellular location">
    <subcellularLocation>
        <location evidence="1">Cell inner membrane</location>
        <topology evidence="1">Multi-pass membrane protein</topology>
    </subcellularLocation>
</comment>
<dbReference type="Proteomes" id="UP000294664">
    <property type="component" value="Unassembled WGS sequence"/>
</dbReference>
<reference evidence="4 5" key="1">
    <citation type="submission" date="2019-03" db="EMBL/GenBank/DDBJ databases">
        <title>Genomic Encyclopedia of Type Strains, Phase IV (KMG-IV): sequencing the most valuable type-strain genomes for metagenomic binning, comparative biology and taxonomic classification.</title>
        <authorList>
            <person name="Goeker M."/>
        </authorList>
    </citation>
    <scope>NUCLEOTIDE SEQUENCE [LARGE SCALE GENOMIC DNA]</scope>
    <source>
        <strain evidence="4 5">DSM 9035</strain>
    </source>
</reference>
<keyword evidence="2" id="KW-1133">Transmembrane helix</keyword>
<feature type="transmembrane region" description="Helical" evidence="2">
    <location>
        <begin position="114"/>
        <end position="129"/>
    </location>
</feature>
<feature type="transmembrane region" description="Helical" evidence="2">
    <location>
        <begin position="178"/>
        <end position="197"/>
    </location>
</feature>
<feature type="transmembrane region" description="Helical" evidence="2">
    <location>
        <begin position="534"/>
        <end position="556"/>
    </location>
</feature>
<dbReference type="NCBIfam" id="TIGR02123">
    <property type="entry name" value="TRAP_fused"/>
    <property type="match status" value="1"/>
</dbReference>
<proteinExistence type="predicted"/>
<feature type="transmembrane region" description="Helical" evidence="2">
    <location>
        <begin position="304"/>
        <end position="323"/>
    </location>
</feature>